<dbReference type="EMBL" id="KN837132">
    <property type="protein sequence ID" value="KIJ42185.1"/>
    <property type="molecule type" value="Genomic_DNA"/>
</dbReference>
<feature type="compositionally biased region" description="Basic and acidic residues" evidence="1">
    <location>
        <begin position="74"/>
        <end position="83"/>
    </location>
</feature>
<dbReference type="HOGENOM" id="CLU_884449_0_0_1"/>
<evidence type="ECO:0000313" key="2">
    <source>
        <dbReference type="EMBL" id="KIJ42185.1"/>
    </source>
</evidence>
<feature type="region of interest" description="Disordered" evidence="1">
    <location>
        <begin position="1"/>
        <end position="35"/>
    </location>
</feature>
<protein>
    <submittedName>
        <fullName evidence="2">Uncharacterized protein</fullName>
    </submittedName>
</protein>
<evidence type="ECO:0000313" key="3">
    <source>
        <dbReference type="Proteomes" id="UP000054279"/>
    </source>
</evidence>
<accession>A0A0C9VUD5</accession>
<sequence>MRSDQEPKERRMELVLGREGDRSGRSAEGGASRRREEWLMRRRRARTGGLASELLKLRTTESDSTPATLYRTGKKTEKSEQEARLSAEYPVYVTRHPYYAQDPSFDPASQACPDFTSDEFAEDQEEFMAEGMTHDTAATLLARARRVNMRKEADKWRKANEDAAAVEEERARIFAEEEATRATLEAFGQEEALRADKKKYPHKYSPINMRDPPNQRPDIPGTYALKRLEEGVSLELYYLGREGLDAAKNTAVSGDDPKTPFSQSSGLRFYTHQQAFGVREPLVQAPGLHFNTGRQDPGVRDPYSRMSHTHSLWYR</sequence>
<dbReference type="Proteomes" id="UP000054279">
    <property type="component" value="Unassembled WGS sequence"/>
</dbReference>
<gene>
    <name evidence="2" type="ORF">M422DRAFT_254890</name>
</gene>
<dbReference type="AlphaFoldDB" id="A0A0C9VUD5"/>
<proteinExistence type="predicted"/>
<name>A0A0C9VUD5_SPHS4</name>
<evidence type="ECO:0000256" key="1">
    <source>
        <dbReference type="SAM" id="MobiDB-lite"/>
    </source>
</evidence>
<keyword evidence="3" id="KW-1185">Reference proteome</keyword>
<feature type="region of interest" description="Disordered" evidence="1">
    <location>
        <begin position="58"/>
        <end position="83"/>
    </location>
</feature>
<feature type="non-terminal residue" evidence="2">
    <location>
        <position position="315"/>
    </location>
</feature>
<organism evidence="2 3">
    <name type="scientific">Sphaerobolus stellatus (strain SS14)</name>
    <dbReference type="NCBI Taxonomy" id="990650"/>
    <lineage>
        <taxon>Eukaryota</taxon>
        <taxon>Fungi</taxon>
        <taxon>Dikarya</taxon>
        <taxon>Basidiomycota</taxon>
        <taxon>Agaricomycotina</taxon>
        <taxon>Agaricomycetes</taxon>
        <taxon>Phallomycetidae</taxon>
        <taxon>Geastrales</taxon>
        <taxon>Sphaerobolaceae</taxon>
        <taxon>Sphaerobolus</taxon>
    </lineage>
</organism>
<reference evidence="2 3" key="1">
    <citation type="submission" date="2014-06" db="EMBL/GenBank/DDBJ databases">
        <title>Evolutionary Origins and Diversification of the Mycorrhizal Mutualists.</title>
        <authorList>
            <consortium name="DOE Joint Genome Institute"/>
            <consortium name="Mycorrhizal Genomics Consortium"/>
            <person name="Kohler A."/>
            <person name="Kuo A."/>
            <person name="Nagy L.G."/>
            <person name="Floudas D."/>
            <person name="Copeland A."/>
            <person name="Barry K.W."/>
            <person name="Cichocki N."/>
            <person name="Veneault-Fourrey C."/>
            <person name="LaButti K."/>
            <person name="Lindquist E.A."/>
            <person name="Lipzen A."/>
            <person name="Lundell T."/>
            <person name="Morin E."/>
            <person name="Murat C."/>
            <person name="Riley R."/>
            <person name="Ohm R."/>
            <person name="Sun H."/>
            <person name="Tunlid A."/>
            <person name="Henrissat B."/>
            <person name="Grigoriev I.V."/>
            <person name="Hibbett D.S."/>
            <person name="Martin F."/>
        </authorList>
    </citation>
    <scope>NUCLEOTIDE SEQUENCE [LARGE SCALE GENOMIC DNA]</scope>
    <source>
        <strain evidence="2 3">SS14</strain>
    </source>
</reference>